<organism evidence="4">
    <name type="scientific">Medicago truncatula</name>
    <name type="common">Barrel medic</name>
    <name type="synonym">Medicago tribuloides</name>
    <dbReference type="NCBI Taxonomy" id="3880"/>
    <lineage>
        <taxon>Eukaryota</taxon>
        <taxon>Viridiplantae</taxon>
        <taxon>Streptophyta</taxon>
        <taxon>Embryophyta</taxon>
        <taxon>Tracheophyta</taxon>
        <taxon>Spermatophyta</taxon>
        <taxon>Magnoliopsida</taxon>
        <taxon>eudicotyledons</taxon>
        <taxon>Gunneridae</taxon>
        <taxon>Pentapetalae</taxon>
        <taxon>rosids</taxon>
        <taxon>fabids</taxon>
        <taxon>Fabales</taxon>
        <taxon>Fabaceae</taxon>
        <taxon>Papilionoideae</taxon>
        <taxon>50 kb inversion clade</taxon>
        <taxon>NPAAA clade</taxon>
        <taxon>Hologalegina</taxon>
        <taxon>IRL clade</taxon>
        <taxon>Trifolieae</taxon>
        <taxon>Medicago</taxon>
    </lineage>
</organism>
<evidence type="ECO:0000313" key="4">
    <source>
        <dbReference type="EMBL" id="RHN76270.1"/>
    </source>
</evidence>
<dbReference type="PANTHER" id="PTHR31301:SF105">
    <property type="entry name" value="LOB DOMAIN PROTEIN"/>
    <property type="match status" value="1"/>
</dbReference>
<evidence type="ECO:0000259" key="3">
    <source>
        <dbReference type="PROSITE" id="PS50891"/>
    </source>
</evidence>
<feature type="domain" description="LOB" evidence="3">
    <location>
        <begin position="18"/>
        <end position="119"/>
    </location>
</feature>
<dbReference type="Pfam" id="PF03195">
    <property type="entry name" value="LOB"/>
    <property type="match status" value="1"/>
</dbReference>
<reference evidence="4" key="1">
    <citation type="journal article" date="2018" name="Nat. Plants">
        <title>Whole-genome landscape of Medicago truncatula symbiotic genes.</title>
        <authorList>
            <person name="Pecrix Y."/>
            <person name="Gamas P."/>
            <person name="Carrere S."/>
        </authorList>
    </citation>
    <scope>NUCLEOTIDE SEQUENCE</scope>
    <source>
        <tissue evidence="4">Leaves</tissue>
    </source>
</reference>
<dbReference type="PANTHER" id="PTHR31301">
    <property type="entry name" value="LOB DOMAIN-CONTAINING PROTEIN 4-RELATED"/>
    <property type="match status" value="1"/>
</dbReference>
<proteinExistence type="inferred from homology"/>
<evidence type="ECO:0000256" key="1">
    <source>
        <dbReference type="ARBA" id="ARBA00005474"/>
    </source>
</evidence>
<evidence type="ECO:0000256" key="2">
    <source>
        <dbReference type="SAM" id="MobiDB-lite"/>
    </source>
</evidence>
<comment type="similarity">
    <text evidence="1">Belongs to the LOB domain-containing protein family.</text>
</comment>
<gene>
    <name evidence="4" type="ORF">MtrunA17_Chr2g0330201</name>
</gene>
<dbReference type="Gramene" id="rna12565">
    <property type="protein sequence ID" value="RHN76270.1"/>
    <property type="gene ID" value="gene12565"/>
</dbReference>
<dbReference type="EMBL" id="PSQE01000002">
    <property type="protein sequence ID" value="RHN76270.1"/>
    <property type="molecule type" value="Genomic_DNA"/>
</dbReference>
<name>A0A396JDL2_MEDTR</name>
<dbReference type="Proteomes" id="UP000265566">
    <property type="component" value="Chromosome 2"/>
</dbReference>
<accession>A0A396JDL2</accession>
<feature type="region of interest" description="Disordered" evidence="2">
    <location>
        <begin position="223"/>
        <end position="251"/>
    </location>
</feature>
<comment type="caution">
    <text evidence="4">The sequence shown here is derived from an EMBL/GenBank/DDBJ whole genome shotgun (WGS) entry which is preliminary data.</text>
</comment>
<dbReference type="PROSITE" id="PS50891">
    <property type="entry name" value="LOB"/>
    <property type="match status" value="1"/>
</dbReference>
<sequence>MNNNNNNIISRNGNGTTQACAACKYQRRKCGTSCILAPYFPHDRQKQFLNAHKLFGVGKITNMIKNVPPHLRDHTMSSIIFQSDMRAMDPVGGCYRFIQQLQSQYEFYQAELHLTRQQISICKATQSQQHQQQFAAVSNHHYNDMHVINHNNNEDNDAALNIINHFNQQHFVDDQLNMNMLPQQQLQLQQQYVVDDVCINPNYVPLQEDLNSWANNINIPLSPLTLEGNNKEEDGEEDQERVGDDQGNDQKPVFDLINEMNSLDTNSSSIDPGHQVCYLVGDLFYFMFSQFRFVNLSFFG</sequence>
<protein>
    <submittedName>
        <fullName evidence="4">Putative transcription factor AS2-LOB family</fullName>
    </submittedName>
</protein>
<dbReference type="AlphaFoldDB" id="A0A396JDL2"/>
<dbReference type="InterPro" id="IPR004883">
    <property type="entry name" value="LOB"/>
</dbReference>